<dbReference type="CDD" id="cd08557">
    <property type="entry name" value="PI-PLCc_bacteria_like"/>
    <property type="match status" value="1"/>
</dbReference>
<organism evidence="8 9">
    <name type="scientific">Cysteiniphilum litorale</name>
    <dbReference type="NCBI Taxonomy" id="2056700"/>
    <lineage>
        <taxon>Bacteria</taxon>
        <taxon>Pseudomonadati</taxon>
        <taxon>Pseudomonadota</taxon>
        <taxon>Gammaproteobacteria</taxon>
        <taxon>Thiotrichales</taxon>
        <taxon>Fastidiosibacteraceae</taxon>
        <taxon>Cysteiniphilum</taxon>
    </lineage>
</organism>
<dbReference type="Proteomes" id="UP000636949">
    <property type="component" value="Unassembled WGS sequence"/>
</dbReference>
<feature type="signal peptide" evidence="6">
    <location>
        <begin position="1"/>
        <end position="26"/>
    </location>
</feature>
<dbReference type="RefSeq" id="WP_117001133.1">
    <property type="nucleotide sequence ID" value="NZ_BMJS01000001.1"/>
</dbReference>
<name>A0A8J2Z2H2_9GAMM</name>
<comment type="catalytic activity">
    <reaction evidence="1">
        <text>a 1,2-diacyl-sn-glycero-3-phospho-(1D-myo-inositol) = 1D-myo-inositol 1,2-cyclic phosphate + a 1,2-diacyl-sn-glycerol</text>
        <dbReference type="Rhea" id="RHEA:17093"/>
        <dbReference type="ChEBI" id="CHEBI:17815"/>
        <dbReference type="ChEBI" id="CHEBI:57880"/>
        <dbReference type="ChEBI" id="CHEBI:58484"/>
        <dbReference type="EC" id="4.6.1.13"/>
    </reaction>
</comment>
<keyword evidence="6" id="KW-0732">Signal</keyword>
<dbReference type="Gene3D" id="3.20.20.190">
    <property type="entry name" value="Phosphatidylinositol (PI) phosphodiesterase"/>
    <property type="match status" value="1"/>
</dbReference>
<evidence type="ECO:0000256" key="2">
    <source>
        <dbReference type="ARBA" id="ARBA00012581"/>
    </source>
</evidence>
<dbReference type="PANTHER" id="PTHR13593:SF143">
    <property type="entry name" value="PHOSPHATIDYLINOSITOL-SPECIFIC PHOSPHOLIPASE C X DOMAIN-CONTAINING PROTEIN"/>
    <property type="match status" value="1"/>
</dbReference>
<evidence type="ECO:0000256" key="5">
    <source>
        <dbReference type="ARBA" id="ARBA00030782"/>
    </source>
</evidence>
<dbReference type="GO" id="GO:0004436">
    <property type="term" value="F:phosphatidylinositol diacylglycerol-lyase activity"/>
    <property type="evidence" value="ECO:0007669"/>
    <property type="project" value="UniProtKB-EC"/>
</dbReference>
<dbReference type="OrthoDB" id="5932311at2"/>
<dbReference type="InterPro" id="IPR051057">
    <property type="entry name" value="PI-PLC_domain"/>
</dbReference>
<dbReference type="PANTHER" id="PTHR13593">
    <property type="match status" value="1"/>
</dbReference>
<feature type="domain" description="Phosphatidylinositol-specific phospholipase C X" evidence="7">
    <location>
        <begin position="148"/>
        <end position="286"/>
    </location>
</feature>
<evidence type="ECO:0000313" key="9">
    <source>
        <dbReference type="Proteomes" id="UP000636949"/>
    </source>
</evidence>
<keyword evidence="9" id="KW-1185">Reference proteome</keyword>
<sequence>MSYKKSLTKRIMTISILGLMSSGAYAAPANLCINNTSANTLIFSAIGTRADIELAPAKGVCFTVEDKAGTVITVKNDTKEKIGDIVLGANIEKTTYSEDKSVDLFYDAFIRAGNGYIDVSIMDRTTQLSMTKWMSQLKDSTLISNITLPGSHDAGMSEAHNCSLIVKRSWTITQSDNIGDQLRSGSRIFDVQIETNKSNKLVTFHKSSVIGCQGEAVENILKDTFQFVSSYNKEFVVLRVSHTDKHSMEAFLKLLNSKYKSKLAKVTNPIWGGLKVGDVRGKVLVIVEPDYAKLVSDYKLDQYITLGKKITDPTTYDPKDDVYGNLFGGYANTQNFDDMFNKQVENMSYNRPKNLGFQVSWTFTGSFFGRKDIEYIANSVNASFGYYYPQLLASVENIPQVVNLDFISPALVYSIVKRQLP</sequence>
<dbReference type="SUPFAM" id="SSF51695">
    <property type="entry name" value="PLC-like phosphodiesterases"/>
    <property type="match status" value="1"/>
</dbReference>
<reference evidence="8" key="1">
    <citation type="journal article" date="2014" name="Int. J. Syst. Evol. Microbiol.">
        <title>Complete genome sequence of Corynebacterium casei LMG S-19264T (=DSM 44701T), isolated from a smear-ripened cheese.</title>
        <authorList>
            <consortium name="US DOE Joint Genome Institute (JGI-PGF)"/>
            <person name="Walter F."/>
            <person name="Albersmeier A."/>
            <person name="Kalinowski J."/>
            <person name="Ruckert C."/>
        </authorList>
    </citation>
    <scope>NUCLEOTIDE SEQUENCE</scope>
    <source>
        <strain evidence="8">CGMCC 1.15758</strain>
    </source>
</reference>
<dbReference type="PROSITE" id="PS50007">
    <property type="entry name" value="PIPLC_X_DOMAIN"/>
    <property type="match status" value="1"/>
</dbReference>
<dbReference type="AlphaFoldDB" id="A0A8J2Z2H2"/>
<dbReference type="Pfam" id="PF00388">
    <property type="entry name" value="PI-PLC-X"/>
    <property type="match status" value="1"/>
</dbReference>
<proteinExistence type="predicted"/>
<dbReference type="GO" id="GO:0008081">
    <property type="term" value="F:phosphoric diester hydrolase activity"/>
    <property type="evidence" value="ECO:0007669"/>
    <property type="project" value="InterPro"/>
</dbReference>
<gene>
    <name evidence="8" type="ORF">GCM10010995_02690</name>
</gene>
<feature type="chain" id="PRO_5035144457" description="1-phosphatidylinositol phosphodiesterase" evidence="6">
    <location>
        <begin position="27"/>
        <end position="421"/>
    </location>
</feature>
<dbReference type="GO" id="GO:0006629">
    <property type="term" value="P:lipid metabolic process"/>
    <property type="evidence" value="ECO:0007669"/>
    <property type="project" value="InterPro"/>
</dbReference>
<evidence type="ECO:0000256" key="1">
    <source>
        <dbReference type="ARBA" id="ARBA00001316"/>
    </source>
</evidence>
<evidence type="ECO:0000256" key="6">
    <source>
        <dbReference type="SAM" id="SignalP"/>
    </source>
</evidence>
<comment type="caution">
    <text evidence="8">The sequence shown here is derived from an EMBL/GenBank/DDBJ whole genome shotgun (WGS) entry which is preliminary data.</text>
</comment>
<dbReference type="EMBL" id="BMJS01000001">
    <property type="protein sequence ID" value="GGF88896.1"/>
    <property type="molecule type" value="Genomic_DNA"/>
</dbReference>
<evidence type="ECO:0000313" key="8">
    <source>
        <dbReference type="EMBL" id="GGF88896.1"/>
    </source>
</evidence>
<dbReference type="InterPro" id="IPR000909">
    <property type="entry name" value="PLipase_C_PInositol-sp_X_dom"/>
</dbReference>
<protein>
    <recommendedName>
        <fullName evidence="3">1-phosphatidylinositol phosphodiesterase</fullName>
        <ecNumber evidence="2">4.6.1.13</ecNumber>
    </recommendedName>
    <alternativeName>
        <fullName evidence="4">Phosphatidylinositol diacylglycerol-lyase</fullName>
    </alternativeName>
    <alternativeName>
        <fullName evidence="5">Phosphatidylinositol-specific phospholipase C</fullName>
    </alternativeName>
</protein>
<evidence type="ECO:0000256" key="4">
    <source>
        <dbReference type="ARBA" id="ARBA00030474"/>
    </source>
</evidence>
<accession>A0A8J2Z2H2</accession>
<reference evidence="8" key="2">
    <citation type="submission" date="2020-09" db="EMBL/GenBank/DDBJ databases">
        <authorList>
            <person name="Sun Q."/>
            <person name="Zhou Y."/>
        </authorList>
    </citation>
    <scope>NUCLEOTIDE SEQUENCE</scope>
    <source>
        <strain evidence="8">CGMCC 1.15758</strain>
    </source>
</reference>
<dbReference type="InterPro" id="IPR017946">
    <property type="entry name" value="PLC-like_Pdiesterase_TIM-brl"/>
</dbReference>
<dbReference type="EC" id="4.6.1.13" evidence="2"/>
<evidence type="ECO:0000256" key="3">
    <source>
        <dbReference type="ARBA" id="ARBA00019758"/>
    </source>
</evidence>
<evidence type="ECO:0000259" key="7">
    <source>
        <dbReference type="Pfam" id="PF00388"/>
    </source>
</evidence>